<dbReference type="RefSeq" id="WP_281796457.1">
    <property type="nucleotide sequence ID" value="NZ_BSDR01000001.1"/>
</dbReference>
<evidence type="ECO:0000313" key="8">
    <source>
        <dbReference type="EMBL" id="GLI36222.1"/>
    </source>
</evidence>
<evidence type="ECO:0000256" key="2">
    <source>
        <dbReference type="ARBA" id="ARBA00006228"/>
    </source>
</evidence>
<protein>
    <submittedName>
        <fullName evidence="8">Cation:proton antiporter</fullName>
    </submittedName>
</protein>
<name>A0A9W6L931_9BACT</name>
<evidence type="ECO:0000256" key="6">
    <source>
        <dbReference type="ARBA" id="ARBA00023136"/>
    </source>
</evidence>
<dbReference type="GO" id="GO:0008324">
    <property type="term" value="F:monoatomic cation transmembrane transporter activity"/>
    <property type="evidence" value="ECO:0007669"/>
    <property type="project" value="InterPro"/>
</dbReference>
<keyword evidence="3" id="KW-1003">Cell membrane</keyword>
<feature type="transmembrane region" description="Helical" evidence="7">
    <location>
        <begin position="12"/>
        <end position="40"/>
    </location>
</feature>
<evidence type="ECO:0000256" key="5">
    <source>
        <dbReference type="ARBA" id="ARBA00022989"/>
    </source>
</evidence>
<dbReference type="Proteomes" id="UP001144372">
    <property type="component" value="Unassembled WGS sequence"/>
</dbReference>
<dbReference type="InterPro" id="IPR002758">
    <property type="entry name" value="Cation_antiport_E"/>
</dbReference>
<accession>A0A9W6L931</accession>
<dbReference type="PIRSF" id="PIRSF019239">
    <property type="entry name" value="MrpE"/>
    <property type="match status" value="1"/>
</dbReference>
<dbReference type="PANTHER" id="PTHR34584:SF1">
    <property type="entry name" value="NA(+)_H(+) ANTIPORTER SUBUNIT E1"/>
    <property type="match status" value="1"/>
</dbReference>
<comment type="subcellular location">
    <subcellularLocation>
        <location evidence="1">Cell membrane</location>
        <topology evidence="1">Multi-pass membrane protein</topology>
    </subcellularLocation>
</comment>
<dbReference type="EMBL" id="BSDR01000001">
    <property type="protein sequence ID" value="GLI36222.1"/>
    <property type="molecule type" value="Genomic_DNA"/>
</dbReference>
<gene>
    <name evidence="8" type="primary">mrpE</name>
    <name evidence="8" type="ORF">DAMNIGENAA_36550</name>
</gene>
<reference evidence="8" key="1">
    <citation type="submission" date="2022-12" db="EMBL/GenBank/DDBJ databases">
        <title>Reference genome sequencing for broad-spectrum identification of bacterial and archaeal isolates by mass spectrometry.</title>
        <authorList>
            <person name="Sekiguchi Y."/>
            <person name="Tourlousse D.M."/>
        </authorList>
    </citation>
    <scope>NUCLEOTIDE SEQUENCE</scope>
    <source>
        <strain evidence="8">ASRB1</strain>
    </source>
</reference>
<evidence type="ECO:0000313" key="9">
    <source>
        <dbReference type="Proteomes" id="UP001144372"/>
    </source>
</evidence>
<keyword evidence="9" id="KW-1185">Reference proteome</keyword>
<keyword evidence="5 7" id="KW-1133">Transmembrane helix</keyword>
<evidence type="ECO:0000256" key="1">
    <source>
        <dbReference type="ARBA" id="ARBA00004651"/>
    </source>
</evidence>
<keyword evidence="4 7" id="KW-0812">Transmembrane</keyword>
<comment type="caution">
    <text evidence="8">The sequence shown here is derived from an EMBL/GenBank/DDBJ whole genome shotgun (WGS) entry which is preliminary data.</text>
</comment>
<sequence length="157" mass="18059">MKAFLSNILLAFTWVAVTGLFEPINFIIGFALAYVILWMIQRSTAPSNYFSKVYQVLSFSLFFGRELVKANLRVAHDIVTPYHHMRPGVVDIPLDVQTDEEITLLANLITLTPGTLSLDVSTDRKVLYIHAMYIDHVEEFRRSIKEGLERRVMEVLR</sequence>
<evidence type="ECO:0000256" key="4">
    <source>
        <dbReference type="ARBA" id="ARBA00022692"/>
    </source>
</evidence>
<dbReference type="Pfam" id="PF01899">
    <property type="entry name" value="MNHE"/>
    <property type="match status" value="1"/>
</dbReference>
<dbReference type="PANTHER" id="PTHR34584">
    <property type="entry name" value="NA(+)/H(+) ANTIPORTER SUBUNIT E1"/>
    <property type="match status" value="1"/>
</dbReference>
<comment type="similarity">
    <text evidence="2">Belongs to the CPA3 antiporters (TC 2.A.63) subunit E family.</text>
</comment>
<evidence type="ECO:0000256" key="3">
    <source>
        <dbReference type="ARBA" id="ARBA00022475"/>
    </source>
</evidence>
<keyword evidence="6 7" id="KW-0472">Membrane</keyword>
<proteinExistence type="inferred from homology"/>
<dbReference type="AlphaFoldDB" id="A0A9W6L931"/>
<organism evidence="8 9">
    <name type="scientific">Desulforhabdus amnigena</name>
    <dbReference type="NCBI Taxonomy" id="40218"/>
    <lineage>
        <taxon>Bacteria</taxon>
        <taxon>Pseudomonadati</taxon>
        <taxon>Thermodesulfobacteriota</taxon>
        <taxon>Syntrophobacteria</taxon>
        <taxon>Syntrophobacterales</taxon>
        <taxon>Syntrophobacteraceae</taxon>
        <taxon>Desulforhabdus</taxon>
    </lineage>
</organism>
<evidence type="ECO:0000256" key="7">
    <source>
        <dbReference type="SAM" id="Phobius"/>
    </source>
</evidence>
<dbReference type="GO" id="GO:0005886">
    <property type="term" value="C:plasma membrane"/>
    <property type="evidence" value="ECO:0007669"/>
    <property type="project" value="UniProtKB-SubCell"/>
</dbReference>